<organism evidence="3 4">
    <name type="scientific">Frateuria flava</name>
    <dbReference type="NCBI Taxonomy" id="2821489"/>
    <lineage>
        <taxon>Bacteria</taxon>
        <taxon>Pseudomonadati</taxon>
        <taxon>Pseudomonadota</taxon>
        <taxon>Gammaproteobacteria</taxon>
        <taxon>Lysobacterales</taxon>
        <taxon>Rhodanobacteraceae</taxon>
        <taxon>Frateuria</taxon>
    </lineage>
</organism>
<dbReference type="InterPro" id="IPR007251">
    <property type="entry name" value="Iron_permease_Fet4"/>
</dbReference>
<comment type="caution">
    <text evidence="3">The sequence shown here is derived from an EMBL/GenBank/DDBJ whole genome shotgun (WGS) entry which is preliminary data.</text>
</comment>
<proteinExistence type="predicted"/>
<feature type="transmembrane region" description="Helical" evidence="2">
    <location>
        <begin position="48"/>
        <end position="67"/>
    </location>
</feature>
<dbReference type="EMBL" id="JAGJRS010000010">
    <property type="protein sequence ID" value="MBP1473548.1"/>
    <property type="molecule type" value="Genomic_DNA"/>
</dbReference>
<dbReference type="Proteomes" id="UP000823790">
    <property type="component" value="Unassembled WGS sequence"/>
</dbReference>
<feature type="region of interest" description="Disordered" evidence="1">
    <location>
        <begin position="118"/>
        <end position="174"/>
    </location>
</feature>
<accession>A0ABS4DKH1</accession>
<dbReference type="Pfam" id="PF04120">
    <property type="entry name" value="Iron_permease"/>
    <property type="match status" value="1"/>
</dbReference>
<sequence>MSKLATAFRSFAEATARYSGKPAAFLIAALIVVIWAATGPLFGFGDTWQLVINTGTTIITFLMVFLIQNSQNRDSAAVQIKLDELIRSTRARNSLLDVDNLDEDALERIRENYRKLAHNKEEAARQSRRAGARARRQDESEEACEEVKEIDRELAKASADHADAGDDGEDKPPK</sequence>
<keyword evidence="2" id="KW-1133">Transmembrane helix</keyword>
<keyword evidence="2" id="KW-0812">Transmembrane</keyword>
<evidence type="ECO:0000313" key="4">
    <source>
        <dbReference type="Proteomes" id="UP000823790"/>
    </source>
</evidence>
<keyword evidence="2" id="KW-0472">Membrane</keyword>
<evidence type="ECO:0000313" key="3">
    <source>
        <dbReference type="EMBL" id="MBP1473548.1"/>
    </source>
</evidence>
<protein>
    <submittedName>
        <fullName evidence="3">Low affinity iron permease family protein</fullName>
    </submittedName>
</protein>
<evidence type="ECO:0000256" key="2">
    <source>
        <dbReference type="SAM" id="Phobius"/>
    </source>
</evidence>
<feature type="transmembrane region" description="Helical" evidence="2">
    <location>
        <begin position="23"/>
        <end position="42"/>
    </location>
</feature>
<name>A0ABS4DKH1_9GAMM</name>
<feature type="compositionally biased region" description="Basic and acidic residues" evidence="1">
    <location>
        <begin position="145"/>
        <end position="174"/>
    </location>
</feature>
<dbReference type="RefSeq" id="WP_209616468.1">
    <property type="nucleotide sequence ID" value="NZ_JAGJRS010000010.1"/>
</dbReference>
<gene>
    <name evidence="3" type="ORF">J7I44_04505</name>
</gene>
<evidence type="ECO:0000256" key="1">
    <source>
        <dbReference type="SAM" id="MobiDB-lite"/>
    </source>
</evidence>
<keyword evidence="4" id="KW-1185">Reference proteome</keyword>
<reference evidence="3 4" key="1">
    <citation type="submission" date="2021-04" db="EMBL/GenBank/DDBJ databases">
        <authorList>
            <person name="Huq M.A."/>
        </authorList>
    </citation>
    <scope>NUCLEOTIDE SEQUENCE [LARGE SCALE GENOMIC DNA]</scope>
    <source>
        <strain evidence="3 4">MAH-13</strain>
    </source>
</reference>